<dbReference type="InterPro" id="IPR036603">
    <property type="entry name" value="RBP11-like"/>
</dbReference>
<evidence type="ECO:0000256" key="2">
    <source>
        <dbReference type="ARBA" id="ARBA00023163"/>
    </source>
</evidence>
<dbReference type="GO" id="GO:0003899">
    <property type="term" value="F:DNA-directed RNA polymerase activity"/>
    <property type="evidence" value="ECO:0007669"/>
    <property type="project" value="TreeGrafter"/>
</dbReference>
<dbReference type="GO" id="GO:0046983">
    <property type="term" value="F:protein dimerization activity"/>
    <property type="evidence" value="ECO:0007669"/>
    <property type="project" value="InterPro"/>
</dbReference>
<name>A0A7N2KNZ6_QUELO</name>
<evidence type="ECO:0000256" key="1">
    <source>
        <dbReference type="ARBA" id="ARBA00022478"/>
    </source>
</evidence>
<reference evidence="4 5" key="1">
    <citation type="journal article" date="2016" name="G3 (Bethesda)">
        <title>First Draft Assembly and Annotation of the Genome of a California Endemic Oak Quercus lobata Nee (Fagaceae).</title>
        <authorList>
            <person name="Sork V.L."/>
            <person name="Fitz-Gibbon S.T."/>
            <person name="Puiu D."/>
            <person name="Crepeau M."/>
            <person name="Gugger P.F."/>
            <person name="Sherman R."/>
            <person name="Stevens K."/>
            <person name="Langley C.H."/>
            <person name="Pellegrini M."/>
            <person name="Salzberg S.L."/>
        </authorList>
    </citation>
    <scope>NUCLEOTIDE SEQUENCE [LARGE SCALE GENOMIC DNA]</scope>
    <source>
        <strain evidence="4 5">cv. SW786</strain>
    </source>
</reference>
<evidence type="ECO:0000313" key="4">
    <source>
        <dbReference type="EnsemblPlants" id="QL01p028911:mrna"/>
    </source>
</evidence>
<proteinExistence type="predicted"/>
<sequence length="230" mass="25691">MEHGSYADNSNATFSLTDEDHTLANAVRFSLNQDSRACLMSQSIIDAHQSPPLLLILRKQKISDESNSEDMPVLVTSTTNLEEQLQELQRKLIEKEAEIAALAAQCIGNNIPYILFWRVGLCFCGLFLKGVFKRPCLVQGFHSAGIAFLILQIIELISEYKPQSQEPCSLPALFGLLYEGNQGAPAREVLKDACQDLMMMCQHVRSTLDVAVADFKLRNPPKKDEDTDMK</sequence>
<dbReference type="GO" id="GO:0005736">
    <property type="term" value="C:RNA polymerase I complex"/>
    <property type="evidence" value="ECO:0007669"/>
    <property type="project" value="TreeGrafter"/>
</dbReference>
<keyword evidence="3" id="KW-0175">Coiled coil</keyword>
<evidence type="ECO:0000256" key="3">
    <source>
        <dbReference type="SAM" id="Coils"/>
    </source>
</evidence>
<dbReference type="AlphaFoldDB" id="A0A7N2KNZ6"/>
<feature type="coiled-coil region" evidence="3">
    <location>
        <begin position="78"/>
        <end position="105"/>
    </location>
</feature>
<dbReference type="Proteomes" id="UP000594261">
    <property type="component" value="Chromosome 1"/>
</dbReference>
<evidence type="ECO:0008006" key="6">
    <source>
        <dbReference type="Google" id="ProtNLM"/>
    </source>
</evidence>
<dbReference type="GO" id="GO:0006383">
    <property type="term" value="P:transcription by RNA polymerase III"/>
    <property type="evidence" value="ECO:0007669"/>
    <property type="project" value="TreeGrafter"/>
</dbReference>
<dbReference type="EnsemblPlants" id="QL01p028911:mrna">
    <property type="protein sequence ID" value="QL01p028911:mrna"/>
    <property type="gene ID" value="QL01p028911"/>
</dbReference>
<dbReference type="Gene3D" id="3.30.1360.10">
    <property type="entry name" value="RNA polymerase, RBP11-like subunit"/>
    <property type="match status" value="1"/>
</dbReference>
<protein>
    <recommendedName>
        <fullName evidence="6">DNA-directed RNA polymerase RBP11-like dimerisation domain-containing protein</fullName>
    </recommendedName>
</protein>
<evidence type="ECO:0000313" key="5">
    <source>
        <dbReference type="Proteomes" id="UP000594261"/>
    </source>
</evidence>
<accession>A0A7N2KNZ6</accession>
<dbReference type="PANTHER" id="PTHR13946:SF28">
    <property type="entry name" value="DNA-DIRECTED RNA POLYMERASES I AND III SUBUNIT RPAC2"/>
    <property type="match status" value="1"/>
</dbReference>
<reference evidence="4" key="2">
    <citation type="submission" date="2021-01" db="UniProtKB">
        <authorList>
            <consortium name="EnsemblPlants"/>
        </authorList>
    </citation>
    <scope>IDENTIFICATION</scope>
</reference>
<dbReference type="EMBL" id="LRBV02000001">
    <property type="status" value="NOT_ANNOTATED_CDS"/>
    <property type="molecule type" value="Genomic_DNA"/>
</dbReference>
<keyword evidence="5" id="KW-1185">Reference proteome</keyword>
<keyword evidence="1" id="KW-0240">DNA-directed RNA polymerase</keyword>
<dbReference type="SUPFAM" id="SSF55257">
    <property type="entry name" value="RBP11-like subunits of RNA polymerase"/>
    <property type="match status" value="1"/>
</dbReference>
<dbReference type="PANTHER" id="PTHR13946">
    <property type="entry name" value="DNA-DIRECTED RNA POLYMERASE I,II,III"/>
    <property type="match status" value="1"/>
</dbReference>
<organism evidence="4 5">
    <name type="scientific">Quercus lobata</name>
    <name type="common">Valley oak</name>
    <dbReference type="NCBI Taxonomy" id="97700"/>
    <lineage>
        <taxon>Eukaryota</taxon>
        <taxon>Viridiplantae</taxon>
        <taxon>Streptophyta</taxon>
        <taxon>Embryophyta</taxon>
        <taxon>Tracheophyta</taxon>
        <taxon>Spermatophyta</taxon>
        <taxon>Magnoliopsida</taxon>
        <taxon>eudicotyledons</taxon>
        <taxon>Gunneridae</taxon>
        <taxon>Pentapetalae</taxon>
        <taxon>rosids</taxon>
        <taxon>fabids</taxon>
        <taxon>Fagales</taxon>
        <taxon>Fagaceae</taxon>
        <taxon>Quercus</taxon>
    </lineage>
</organism>
<dbReference type="GO" id="GO:0005666">
    <property type="term" value="C:RNA polymerase III complex"/>
    <property type="evidence" value="ECO:0007669"/>
    <property type="project" value="TreeGrafter"/>
</dbReference>
<dbReference type="Gramene" id="QL01p028911:mrna">
    <property type="protein sequence ID" value="QL01p028911:mrna"/>
    <property type="gene ID" value="QL01p028911"/>
</dbReference>
<dbReference type="InParanoid" id="A0A7N2KNZ6"/>
<dbReference type="GO" id="GO:0006362">
    <property type="term" value="P:transcription elongation by RNA polymerase I"/>
    <property type="evidence" value="ECO:0007669"/>
    <property type="project" value="TreeGrafter"/>
</dbReference>
<keyword evidence="2" id="KW-0804">Transcription</keyword>